<dbReference type="EMBL" id="LXQA010179949">
    <property type="protein sequence ID" value="MCI30474.1"/>
    <property type="molecule type" value="Genomic_DNA"/>
</dbReference>
<reference evidence="1 2" key="1">
    <citation type="journal article" date="2018" name="Front. Plant Sci.">
        <title>Red Clover (Trifolium pratense) and Zigzag Clover (T. medium) - A Picture of Genomic Similarities and Differences.</title>
        <authorList>
            <person name="Dluhosova J."/>
            <person name="Istvanek J."/>
            <person name="Nedelnik J."/>
            <person name="Repkova J."/>
        </authorList>
    </citation>
    <scope>NUCLEOTIDE SEQUENCE [LARGE SCALE GENOMIC DNA]</scope>
    <source>
        <strain evidence="2">cv. 10/8</strain>
        <tissue evidence="1">Leaf</tissue>
    </source>
</reference>
<evidence type="ECO:0000313" key="1">
    <source>
        <dbReference type="EMBL" id="MCI30474.1"/>
    </source>
</evidence>
<dbReference type="Proteomes" id="UP000265520">
    <property type="component" value="Unassembled WGS sequence"/>
</dbReference>
<sequence length="80" mass="8572">MNGTILQQSFITSRIFSLGTGGFRWEGNACADYLAKLCAQNVEAYSRISTPPDGINQLLLADASGTWLVTDVVYDVATPG</sequence>
<dbReference type="AlphaFoldDB" id="A0A392R300"/>
<keyword evidence="2" id="KW-1185">Reference proteome</keyword>
<protein>
    <submittedName>
        <fullName evidence="1">Uncharacterized protein</fullName>
    </submittedName>
</protein>
<organism evidence="1 2">
    <name type="scientific">Trifolium medium</name>
    <dbReference type="NCBI Taxonomy" id="97028"/>
    <lineage>
        <taxon>Eukaryota</taxon>
        <taxon>Viridiplantae</taxon>
        <taxon>Streptophyta</taxon>
        <taxon>Embryophyta</taxon>
        <taxon>Tracheophyta</taxon>
        <taxon>Spermatophyta</taxon>
        <taxon>Magnoliopsida</taxon>
        <taxon>eudicotyledons</taxon>
        <taxon>Gunneridae</taxon>
        <taxon>Pentapetalae</taxon>
        <taxon>rosids</taxon>
        <taxon>fabids</taxon>
        <taxon>Fabales</taxon>
        <taxon>Fabaceae</taxon>
        <taxon>Papilionoideae</taxon>
        <taxon>50 kb inversion clade</taxon>
        <taxon>NPAAA clade</taxon>
        <taxon>Hologalegina</taxon>
        <taxon>IRL clade</taxon>
        <taxon>Trifolieae</taxon>
        <taxon>Trifolium</taxon>
    </lineage>
</organism>
<accession>A0A392R300</accession>
<proteinExistence type="predicted"/>
<evidence type="ECO:0000313" key="2">
    <source>
        <dbReference type="Proteomes" id="UP000265520"/>
    </source>
</evidence>
<name>A0A392R300_9FABA</name>
<comment type="caution">
    <text evidence="1">The sequence shown here is derived from an EMBL/GenBank/DDBJ whole genome shotgun (WGS) entry which is preliminary data.</text>
</comment>